<gene>
    <name evidence="1" type="ORF">NCTC11545_01699</name>
</gene>
<protein>
    <submittedName>
        <fullName evidence="1">Uncharacterized protein</fullName>
    </submittedName>
</protein>
<dbReference type="Proteomes" id="UP000250169">
    <property type="component" value="Unassembled WGS sequence"/>
</dbReference>
<reference evidence="1 2" key="1">
    <citation type="submission" date="2018-06" db="EMBL/GenBank/DDBJ databases">
        <authorList>
            <consortium name="Pathogen Informatics"/>
            <person name="Doyle S."/>
        </authorList>
    </citation>
    <scope>NUCLEOTIDE SEQUENCE [LARGE SCALE GENOMIC DNA]</scope>
    <source>
        <strain evidence="1 2">NCTC11545</strain>
    </source>
</reference>
<name>A0A2X2UYK3_CAPOC</name>
<dbReference type="EMBL" id="UAVS01000006">
    <property type="protein sequence ID" value="SQA94509.1"/>
    <property type="molecule type" value="Genomic_DNA"/>
</dbReference>
<dbReference type="RefSeq" id="WP_111972894.1">
    <property type="nucleotide sequence ID" value="NZ_UAVS01000006.1"/>
</dbReference>
<evidence type="ECO:0000313" key="1">
    <source>
        <dbReference type="EMBL" id="SQA94509.1"/>
    </source>
</evidence>
<proteinExistence type="predicted"/>
<dbReference type="AlphaFoldDB" id="A0A2X2UYK3"/>
<sequence>MYKAKGGVFYFFHTQYNVYANALSQDHDKEYFYVYEPNSQKWERFFPDFREFKRAPMPDELRNFLFTIVDYIIPIESGYILITGKNFEGEERSRLVAGTSLVIEAGLTFTVVGKGFYKAGKGVLKAGKNATTAIVKSKKVLKGSAKELEVATEVVVKNAGEIENLINKALIQELKEKGVKFTEENLMWLFKNKDGKIIFLEKGKNSGGFQHILKHKEEFLDKGIFEEDLAEFIMESLKNGKIVGKEGSRFVYEYIYKGIKQTTAITVSSNGFVVGANPVSKFKKL</sequence>
<organism evidence="1 2">
    <name type="scientific">Capnocytophaga ochracea</name>
    <dbReference type="NCBI Taxonomy" id="1018"/>
    <lineage>
        <taxon>Bacteria</taxon>
        <taxon>Pseudomonadati</taxon>
        <taxon>Bacteroidota</taxon>
        <taxon>Flavobacteriia</taxon>
        <taxon>Flavobacteriales</taxon>
        <taxon>Flavobacteriaceae</taxon>
        <taxon>Capnocytophaga</taxon>
    </lineage>
</organism>
<accession>A0A2X2UYK3</accession>
<evidence type="ECO:0000313" key="2">
    <source>
        <dbReference type="Proteomes" id="UP000250169"/>
    </source>
</evidence>